<dbReference type="InterPro" id="IPR027351">
    <property type="entry name" value="(+)RNA_virus_helicase_core_dom"/>
</dbReference>
<accession>A0A7G9TN70</accession>
<evidence type="ECO:0000259" key="1">
    <source>
        <dbReference type="Pfam" id="PF01443"/>
    </source>
</evidence>
<protein>
    <submittedName>
        <fullName evidence="2">TGB1</fullName>
    </submittedName>
</protein>
<organism evidence="2">
    <name type="scientific">Potato latent virus</name>
    <dbReference type="NCBI Taxonomy" id="138982"/>
    <lineage>
        <taxon>Viruses</taxon>
        <taxon>Riboviria</taxon>
        <taxon>Orthornavirae</taxon>
        <taxon>Kitrinoviricota</taxon>
        <taxon>Alsuviricetes</taxon>
        <taxon>Tymovirales</taxon>
        <taxon>Betaflexiviridae</taxon>
        <taxon>Quinvirinae</taxon>
        <taxon>Carlavirus</taxon>
        <taxon>Carlavirus latensolani</taxon>
    </lineage>
</organism>
<dbReference type="Pfam" id="PF01443">
    <property type="entry name" value="Viral_helicase1"/>
    <property type="match status" value="1"/>
</dbReference>
<sequence length="229" mass="25288">MDVLVNKALEFGFKRLSSVLKSPIVFHSVPGAGKTTLIRALLNSDSRFEGWTLAEGDKPNLEGVVIRKYVGGEVGPFALLDEYCVEPEIAGKFYAVFGDPLQVNNIGFLRASWIKVETHRFGKATAQLLNQFGFEVSSGKADTLVIADIFVGEPEGTVVYFEEEVGCLLKRHNLEAVHIDLVRGDSFPVVTFVTSENCMILDKVRSFNCLTRHSEKLIILCPNATYSPT</sequence>
<feature type="domain" description="(+)RNA virus helicase C-terminal" evidence="1">
    <location>
        <begin position="24"/>
        <end position="221"/>
    </location>
</feature>
<name>A0A7G9TN70_9VIRU</name>
<dbReference type="EMBL" id="MN694920">
    <property type="protein sequence ID" value="QNN81555.1"/>
    <property type="molecule type" value="Genomic_RNA"/>
</dbReference>
<proteinExistence type="predicted"/>
<evidence type="ECO:0000313" key="2">
    <source>
        <dbReference type="EMBL" id="QNN81555.1"/>
    </source>
</evidence>
<reference evidence="2" key="1">
    <citation type="submission" date="2019-11" db="EMBL/GenBank/DDBJ databases">
        <authorList>
            <person name="Yan S."/>
            <person name="Xu H."/>
            <person name="Hammill D."/>
        </authorList>
    </citation>
    <scope>NUCLEOTIDE SEQUENCE</scope>
    <source>
        <strain evidence="2">T</strain>
    </source>
</reference>
<dbReference type="SUPFAM" id="SSF52540">
    <property type="entry name" value="P-loop containing nucleoside triphosphate hydrolases"/>
    <property type="match status" value="1"/>
</dbReference>
<dbReference type="InterPro" id="IPR027417">
    <property type="entry name" value="P-loop_NTPase"/>
</dbReference>
<dbReference type="GO" id="GO:0005524">
    <property type="term" value="F:ATP binding"/>
    <property type="evidence" value="ECO:0007669"/>
    <property type="project" value="InterPro"/>
</dbReference>